<protein>
    <submittedName>
        <fullName evidence="2">Macaca fascicularis brain cDNA clone: QflA-17290, similar to human membrane cofactor protein (CD46, trophoblast-lymphocytecross-reactive antigen) (MCP), transcript variant a, mRNA, RefSeq: NM_002389.3</fullName>
    </submittedName>
</protein>
<evidence type="ECO:0000256" key="1">
    <source>
        <dbReference type="SAM" id="Phobius"/>
    </source>
</evidence>
<dbReference type="AlphaFoldDB" id="I7GL96"/>
<accession>I7GL96</accession>
<name>I7GL96_MACFA</name>
<reference evidence="2" key="1">
    <citation type="journal article" date="2007" name="PLoS Biol.">
        <title>Rate of evolution in brain-expressed genes in humans and other primates.</title>
        <authorList>
            <person name="Wang H.-Y."/>
            <person name="Chien H.-C."/>
            <person name="Osada N."/>
            <person name="Hashimoto K."/>
            <person name="Sugano S."/>
            <person name="Gojobori T."/>
            <person name="Chou C.-K."/>
            <person name="Tsai S.-F."/>
            <person name="Wu C.-I."/>
            <person name="Shen C.-K.J."/>
        </authorList>
    </citation>
    <scope>NUCLEOTIDE SEQUENCE</scope>
</reference>
<organism evidence="2">
    <name type="scientific">Macaca fascicularis</name>
    <name type="common">Crab-eating macaque</name>
    <name type="synonym">Cynomolgus monkey</name>
    <dbReference type="NCBI Taxonomy" id="9541"/>
    <lineage>
        <taxon>Eukaryota</taxon>
        <taxon>Metazoa</taxon>
        <taxon>Chordata</taxon>
        <taxon>Craniata</taxon>
        <taxon>Vertebrata</taxon>
        <taxon>Euteleostomi</taxon>
        <taxon>Mammalia</taxon>
        <taxon>Eutheria</taxon>
        <taxon>Euarchontoglires</taxon>
        <taxon>Primates</taxon>
        <taxon>Haplorrhini</taxon>
        <taxon>Catarrhini</taxon>
        <taxon>Cercopithecidae</taxon>
        <taxon>Cercopithecinae</taxon>
        <taxon>Macaca</taxon>
    </lineage>
</organism>
<proteinExistence type="evidence at transcript level"/>
<sequence>MRERFAFIIKRYLFSVVYFQMSLLLKNIQWIYRYQ</sequence>
<keyword evidence="1" id="KW-0812">Transmembrane</keyword>
<dbReference type="EMBL" id="AB172248">
    <property type="protein sequence ID" value="BAE89310.1"/>
    <property type="molecule type" value="mRNA"/>
</dbReference>
<keyword evidence="1" id="KW-1133">Transmembrane helix</keyword>
<evidence type="ECO:0000313" key="2">
    <source>
        <dbReference type="EMBL" id="BAE89310.1"/>
    </source>
</evidence>
<feature type="transmembrane region" description="Helical" evidence="1">
    <location>
        <begin position="12"/>
        <end position="32"/>
    </location>
</feature>
<keyword evidence="1" id="KW-0472">Membrane</keyword>